<proteinExistence type="predicted"/>
<name>A0AA46YL46_9ACTN</name>
<dbReference type="EMBL" id="CP094970">
    <property type="protein sequence ID" value="UYM06525.1"/>
    <property type="molecule type" value="Genomic_DNA"/>
</dbReference>
<organism evidence="1 2">
    <name type="scientific">Solicola gregarius</name>
    <dbReference type="NCBI Taxonomy" id="2908642"/>
    <lineage>
        <taxon>Bacteria</taxon>
        <taxon>Bacillati</taxon>
        <taxon>Actinomycetota</taxon>
        <taxon>Actinomycetes</taxon>
        <taxon>Propionibacteriales</taxon>
        <taxon>Nocardioidaceae</taxon>
        <taxon>Solicola</taxon>
    </lineage>
</organism>
<dbReference type="Proteomes" id="UP001164390">
    <property type="component" value="Chromosome"/>
</dbReference>
<keyword evidence="2" id="KW-1185">Reference proteome</keyword>
<sequence>MTDNGYVGRYFDRGDLDEINLLSELIVAASESDGPLTDEQVDAILGSQS</sequence>
<evidence type="ECO:0000313" key="2">
    <source>
        <dbReference type="Proteomes" id="UP001164390"/>
    </source>
</evidence>
<accession>A0AA46YL46</accession>
<evidence type="ECO:0000313" key="1">
    <source>
        <dbReference type="EMBL" id="UYM06525.1"/>
    </source>
</evidence>
<dbReference type="RefSeq" id="WP_271635432.1">
    <property type="nucleotide sequence ID" value="NZ_CP094970.1"/>
</dbReference>
<reference evidence="1" key="1">
    <citation type="submission" date="2022-01" db="EMBL/GenBank/DDBJ databases">
        <title>Nocardioidaceae gen. sp. A5X3R13.</title>
        <authorList>
            <person name="Lopez Marin M.A."/>
            <person name="Uhlik O."/>
        </authorList>
    </citation>
    <scope>NUCLEOTIDE SEQUENCE</scope>
    <source>
        <strain evidence="1">A5X3R13</strain>
    </source>
</reference>
<protein>
    <submittedName>
        <fullName evidence="1">Uncharacterized protein</fullName>
    </submittedName>
</protein>
<dbReference type="KEGG" id="sgrg:L0C25_05480"/>
<gene>
    <name evidence="1" type="ORF">L0C25_05480</name>
</gene>
<dbReference type="AlphaFoldDB" id="A0AA46YL46"/>